<name>A0A1E7F4H1_9STRA</name>
<keyword evidence="2 6" id="KW-0808">Transferase</keyword>
<dbReference type="InterPro" id="IPR004263">
    <property type="entry name" value="Exostosin"/>
</dbReference>
<dbReference type="PANTHER" id="PTHR48261:SF2">
    <property type="entry name" value="ACETYLGLUCOSAMINYLTRANSFERASE"/>
    <property type="match status" value="1"/>
</dbReference>
<organism evidence="6 7">
    <name type="scientific">Fragilariopsis cylindrus CCMP1102</name>
    <dbReference type="NCBI Taxonomy" id="635003"/>
    <lineage>
        <taxon>Eukaryota</taxon>
        <taxon>Sar</taxon>
        <taxon>Stramenopiles</taxon>
        <taxon>Ochrophyta</taxon>
        <taxon>Bacillariophyta</taxon>
        <taxon>Bacillariophyceae</taxon>
        <taxon>Bacillariophycidae</taxon>
        <taxon>Bacillariales</taxon>
        <taxon>Bacillariaceae</taxon>
        <taxon>Fragilariopsis</taxon>
    </lineage>
</organism>
<dbReference type="Gene3D" id="3.90.550.10">
    <property type="entry name" value="Spore Coat Polysaccharide Biosynthesis Protein SpsA, Chain A"/>
    <property type="match status" value="1"/>
</dbReference>
<keyword evidence="7" id="KW-1185">Reference proteome</keyword>
<keyword evidence="4" id="KW-1015">Disulfide bond</keyword>
<comment type="subcellular location">
    <subcellularLocation>
        <location evidence="1">Membrane</location>
    </subcellularLocation>
</comment>
<dbReference type="GO" id="GO:0016020">
    <property type="term" value="C:membrane"/>
    <property type="evidence" value="ECO:0007669"/>
    <property type="project" value="UniProtKB-SubCell"/>
</dbReference>
<sequence length="359" mass="40944">MLNNAVQHYAETCGKKYRVGQVFVVWADQERDAPEPGSFFATTTTNINNMNNIDHNDHNDNLRGNRNTTTTERILTRKQQQQHHKLNNRVDVEILIKAKDSLNSRFEPIPQLKTTSVFMVDDDIRVSCSSLLLAYQAWEKYPNSMVGYYPRLASFPTSIQKITSTLISGGSNKGESSSSSSSRLVYNAWPIVWWRQKFNIILTKASFIHSKYLELYTNDHYFPKEIKDHVDRNKNCEDIAMSMLVANYTKHDKSSSSSLLLSKSTTTSTSIAPPIYVEGQVSDLGLFGGISTSNTGHFATRSDCLTQLTEIFHSKGWKSPLDDEFDLTERSWIRHAPGFWWQSNPSNIFEWFALASIIF</sequence>
<dbReference type="InterPro" id="IPR029044">
    <property type="entry name" value="Nucleotide-diphossugar_trans"/>
</dbReference>
<feature type="domain" description="Glycosyl transferase 64" evidence="5">
    <location>
        <begin position="79"/>
        <end position="313"/>
    </location>
</feature>
<dbReference type="Pfam" id="PF09258">
    <property type="entry name" value="Glyco_transf_64"/>
    <property type="match status" value="1"/>
</dbReference>
<reference evidence="6 7" key="1">
    <citation type="submission" date="2016-09" db="EMBL/GenBank/DDBJ databases">
        <title>Extensive genetic diversity and differential bi-allelic expression allows diatom success in the polar Southern Ocean.</title>
        <authorList>
            <consortium name="DOE Joint Genome Institute"/>
            <person name="Mock T."/>
            <person name="Otillar R.P."/>
            <person name="Strauss J."/>
            <person name="Dupont C."/>
            <person name="Frickenhaus S."/>
            <person name="Maumus F."/>
            <person name="Mcmullan M."/>
            <person name="Sanges R."/>
            <person name="Schmutz J."/>
            <person name="Toseland A."/>
            <person name="Valas R."/>
            <person name="Veluchamy A."/>
            <person name="Ward B.J."/>
            <person name="Allen A."/>
            <person name="Barry K."/>
            <person name="Falciatore A."/>
            <person name="Ferrante M."/>
            <person name="Fortunato A.E."/>
            <person name="Gloeckner G."/>
            <person name="Gruber A."/>
            <person name="Hipkin R."/>
            <person name="Janech M."/>
            <person name="Kroth P."/>
            <person name="Leese F."/>
            <person name="Lindquist E."/>
            <person name="Lyon B.R."/>
            <person name="Martin J."/>
            <person name="Mayer C."/>
            <person name="Parker M."/>
            <person name="Quesneville H."/>
            <person name="Raymond J."/>
            <person name="Uhlig C."/>
            <person name="Valentin K.U."/>
            <person name="Worden A.Z."/>
            <person name="Armbrust E.V."/>
            <person name="Bowler C."/>
            <person name="Green B."/>
            <person name="Moulton V."/>
            <person name="Van Oosterhout C."/>
            <person name="Grigoriev I."/>
        </authorList>
    </citation>
    <scope>NUCLEOTIDE SEQUENCE [LARGE SCALE GENOMIC DNA]</scope>
    <source>
        <strain evidence="6 7">CCMP1102</strain>
    </source>
</reference>
<evidence type="ECO:0000256" key="4">
    <source>
        <dbReference type="ARBA" id="ARBA00023157"/>
    </source>
</evidence>
<dbReference type="EMBL" id="KV784363">
    <property type="protein sequence ID" value="OEU13081.1"/>
    <property type="molecule type" value="Genomic_DNA"/>
</dbReference>
<dbReference type="GO" id="GO:0016757">
    <property type="term" value="F:glycosyltransferase activity"/>
    <property type="evidence" value="ECO:0007669"/>
    <property type="project" value="InterPro"/>
</dbReference>
<dbReference type="Proteomes" id="UP000095751">
    <property type="component" value="Unassembled WGS sequence"/>
</dbReference>
<dbReference type="AlphaFoldDB" id="A0A1E7F4H1"/>
<evidence type="ECO:0000256" key="1">
    <source>
        <dbReference type="ARBA" id="ARBA00004370"/>
    </source>
</evidence>
<gene>
    <name evidence="6" type="ORF">FRACYDRAFT_270352</name>
</gene>
<dbReference type="OrthoDB" id="5954868at2759"/>
<dbReference type="KEGG" id="fcy:FRACYDRAFT_270352"/>
<protein>
    <submittedName>
        <fullName evidence="6">Nucleotide-diphospho-sugar transferase</fullName>
    </submittedName>
</protein>
<proteinExistence type="predicted"/>
<evidence type="ECO:0000313" key="6">
    <source>
        <dbReference type="EMBL" id="OEU13081.1"/>
    </source>
</evidence>
<keyword evidence="3" id="KW-0472">Membrane</keyword>
<dbReference type="PANTHER" id="PTHR48261">
    <property type="entry name" value="ACETYLGLUCOSAMINYLTRANSFERASE"/>
    <property type="match status" value="1"/>
</dbReference>
<dbReference type="SUPFAM" id="SSF53448">
    <property type="entry name" value="Nucleotide-diphospho-sugar transferases"/>
    <property type="match status" value="1"/>
</dbReference>
<evidence type="ECO:0000256" key="3">
    <source>
        <dbReference type="ARBA" id="ARBA00023136"/>
    </source>
</evidence>
<evidence type="ECO:0000259" key="5">
    <source>
        <dbReference type="Pfam" id="PF09258"/>
    </source>
</evidence>
<dbReference type="InterPro" id="IPR015338">
    <property type="entry name" value="GT64_dom"/>
</dbReference>
<evidence type="ECO:0000313" key="7">
    <source>
        <dbReference type="Proteomes" id="UP000095751"/>
    </source>
</evidence>
<accession>A0A1E7F4H1</accession>
<dbReference type="InParanoid" id="A0A1E7F4H1"/>
<evidence type="ECO:0000256" key="2">
    <source>
        <dbReference type="ARBA" id="ARBA00022679"/>
    </source>
</evidence>